<keyword evidence="8" id="KW-0443">Lipid metabolism</keyword>
<evidence type="ECO:0000313" key="12">
    <source>
        <dbReference type="Proteomes" id="UP000231343"/>
    </source>
</evidence>
<evidence type="ECO:0000256" key="1">
    <source>
        <dbReference type="ARBA" id="ARBA00002056"/>
    </source>
</evidence>
<keyword evidence="6" id="KW-0328">Glycosyltransferase</keyword>
<comment type="catalytic activity">
    <reaction evidence="9">
        <text>a lipid X + a UDP-2-N,3-O-bis[(3R)-3-hydroxyacyl]-alpha-D-glucosamine = a lipid A disaccharide + UDP + H(+)</text>
        <dbReference type="Rhea" id="RHEA:67828"/>
        <dbReference type="ChEBI" id="CHEBI:15378"/>
        <dbReference type="ChEBI" id="CHEBI:58223"/>
        <dbReference type="ChEBI" id="CHEBI:137748"/>
        <dbReference type="ChEBI" id="CHEBI:176338"/>
        <dbReference type="ChEBI" id="CHEBI:176343"/>
        <dbReference type="EC" id="2.4.1.182"/>
    </reaction>
</comment>
<evidence type="ECO:0000256" key="8">
    <source>
        <dbReference type="ARBA" id="ARBA00023098"/>
    </source>
</evidence>
<dbReference type="PANTHER" id="PTHR30372:SF4">
    <property type="entry name" value="LIPID-A-DISACCHARIDE SYNTHASE, MITOCHONDRIAL-RELATED"/>
    <property type="match status" value="1"/>
</dbReference>
<evidence type="ECO:0000256" key="5">
    <source>
        <dbReference type="ARBA" id="ARBA00022556"/>
    </source>
</evidence>
<accession>A0A2H0Y1M6</accession>
<evidence type="ECO:0000313" key="11">
    <source>
        <dbReference type="EMBL" id="PIS31615.1"/>
    </source>
</evidence>
<dbReference type="GO" id="GO:0008915">
    <property type="term" value="F:lipid-A-disaccharide synthase activity"/>
    <property type="evidence" value="ECO:0007669"/>
    <property type="project" value="UniProtKB-UniRule"/>
</dbReference>
<name>A0A2H0Y1M6_UNCSA</name>
<dbReference type="Pfam" id="PF02684">
    <property type="entry name" value="LpxB"/>
    <property type="match status" value="1"/>
</dbReference>
<keyword evidence="7" id="KW-0808">Transferase</keyword>
<dbReference type="Proteomes" id="UP000231343">
    <property type="component" value="Unassembled WGS sequence"/>
</dbReference>
<dbReference type="Gene3D" id="3.40.50.2000">
    <property type="entry name" value="Glycogen Phosphorylase B"/>
    <property type="match status" value="2"/>
</dbReference>
<dbReference type="PANTHER" id="PTHR30372">
    <property type="entry name" value="LIPID-A-DISACCHARIDE SYNTHASE"/>
    <property type="match status" value="1"/>
</dbReference>
<sequence length="386" mass="42736">MKIMIAAGEVSGDIHAAYLVRELKKIKSNIYFLGMGSEKLLAEGVDIKIDLSKRGTIGIFEALPNALPVYLAYKKMVALMKAEKPNLLILVDSQGVNMPLAKAAKKLGIKTIYYIAPQEWLWGTAKGVKKVAKTLDLIVSIFEKEHETYKQADGNSVYFGHPLLDIVKPTMSRNEARKSLCVGECDVEIRKEAPIIALCPGSRTQEIEGLLPILLKAGELIKKEISKAEFIIPAASTEMIKKIFKYIGDDFRPKAVIGQTYDILNAADLAICASGTINLEASILGTPNIMVYKLSPLTYLVGKYVLKIGEKLKYFSMPNLLLDERAIPELVMERAEPKTISQEALSIILDKERQNKMKASFDKLRVKLGQPGVIGKVAREILNTRT</sequence>
<dbReference type="AlphaFoldDB" id="A0A2H0Y1M6"/>
<reference evidence="11 12" key="1">
    <citation type="submission" date="2017-09" db="EMBL/GenBank/DDBJ databases">
        <title>Depth-based differentiation of microbial function through sediment-hosted aquifers and enrichment of novel symbionts in the deep terrestrial subsurface.</title>
        <authorList>
            <person name="Probst A.J."/>
            <person name="Ladd B."/>
            <person name="Jarett J.K."/>
            <person name="Geller-Mcgrath D.E."/>
            <person name="Sieber C.M."/>
            <person name="Emerson J.B."/>
            <person name="Anantharaman K."/>
            <person name="Thomas B.C."/>
            <person name="Malmstrom R."/>
            <person name="Stieglmeier M."/>
            <person name="Klingl A."/>
            <person name="Woyke T."/>
            <person name="Ryan C.M."/>
            <person name="Banfield J.F."/>
        </authorList>
    </citation>
    <scope>NUCLEOTIDE SEQUENCE [LARGE SCALE GENOMIC DNA]</scope>
    <source>
        <strain evidence="11">CG08_land_8_20_14_0_20_45_16</strain>
    </source>
</reference>
<proteinExistence type="predicted"/>
<keyword evidence="5" id="KW-0441">Lipid A biosynthesis</keyword>
<evidence type="ECO:0000256" key="7">
    <source>
        <dbReference type="ARBA" id="ARBA00022679"/>
    </source>
</evidence>
<evidence type="ECO:0000256" key="9">
    <source>
        <dbReference type="ARBA" id="ARBA00048975"/>
    </source>
</evidence>
<dbReference type="GO" id="GO:0016020">
    <property type="term" value="C:membrane"/>
    <property type="evidence" value="ECO:0007669"/>
    <property type="project" value="GOC"/>
</dbReference>
<evidence type="ECO:0000256" key="2">
    <source>
        <dbReference type="ARBA" id="ARBA00012687"/>
    </source>
</evidence>
<keyword evidence="4" id="KW-0444">Lipid biosynthesis</keyword>
<dbReference type="EMBL" id="PEYM01000007">
    <property type="protein sequence ID" value="PIS31615.1"/>
    <property type="molecule type" value="Genomic_DNA"/>
</dbReference>
<dbReference type="GO" id="GO:0005543">
    <property type="term" value="F:phospholipid binding"/>
    <property type="evidence" value="ECO:0007669"/>
    <property type="project" value="TreeGrafter"/>
</dbReference>
<dbReference type="InterPro" id="IPR003835">
    <property type="entry name" value="Glyco_trans_19"/>
</dbReference>
<evidence type="ECO:0000256" key="3">
    <source>
        <dbReference type="ARBA" id="ARBA00020902"/>
    </source>
</evidence>
<gene>
    <name evidence="11" type="ORF">COT42_00675</name>
</gene>
<organism evidence="11 12">
    <name type="scientific">Candidatus Saganbacteria bacterium CG08_land_8_20_14_0_20_45_16</name>
    <dbReference type="NCBI Taxonomy" id="2014293"/>
    <lineage>
        <taxon>Bacteria</taxon>
        <taxon>Bacillati</taxon>
        <taxon>Saganbacteria</taxon>
    </lineage>
</organism>
<dbReference type="GO" id="GO:0009245">
    <property type="term" value="P:lipid A biosynthetic process"/>
    <property type="evidence" value="ECO:0007669"/>
    <property type="project" value="UniProtKB-UniRule"/>
</dbReference>
<dbReference type="SUPFAM" id="SSF53756">
    <property type="entry name" value="UDP-Glycosyltransferase/glycogen phosphorylase"/>
    <property type="match status" value="1"/>
</dbReference>
<comment type="function">
    <text evidence="1">Condensation of UDP-2,3-diacylglucosamine and 2,3-diacylglucosamine-1-phosphate to form lipid A disaccharide, a precursor of lipid A, a phosphorylated glycolipid that anchors the lipopolysaccharide to the outer membrane of the cell.</text>
</comment>
<dbReference type="EC" id="2.4.1.182" evidence="2 10"/>
<protein>
    <recommendedName>
        <fullName evidence="3 10">Lipid-A-disaccharide synthase</fullName>
        <ecNumber evidence="2 10">2.4.1.182</ecNumber>
    </recommendedName>
</protein>
<evidence type="ECO:0000256" key="6">
    <source>
        <dbReference type="ARBA" id="ARBA00022676"/>
    </source>
</evidence>
<evidence type="ECO:0000256" key="10">
    <source>
        <dbReference type="NCBIfam" id="TIGR00215"/>
    </source>
</evidence>
<dbReference type="NCBIfam" id="TIGR00215">
    <property type="entry name" value="lpxB"/>
    <property type="match status" value="1"/>
</dbReference>
<evidence type="ECO:0000256" key="4">
    <source>
        <dbReference type="ARBA" id="ARBA00022516"/>
    </source>
</evidence>
<comment type="caution">
    <text evidence="11">The sequence shown here is derived from an EMBL/GenBank/DDBJ whole genome shotgun (WGS) entry which is preliminary data.</text>
</comment>